<dbReference type="InterPro" id="IPR036890">
    <property type="entry name" value="HATPase_C_sf"/>
</dbReference>
<dbReference type="PANTHER" id="PTHR43547">
    <property type="entry name" value="TWO-COMPONENT HISTIDINE KINASE"/>
    <property type="match status" value="1"/>
</dbReference>
<keyword evidence="18" id="KW-1185">Reference proteome</keyword>
<dbReference type="CDD" id="cd17574">
    <property type="entry name" value="REC_OmpR"/>
    <property type="match status" value="1"/>
</dbReference>
<dbReference type="InterPro" id="IPR018060">
    <property type="entry name" value="HTH_AraC"/>
</dbReference>
<dbReference type="SUPFAM" id="SSF55874">
    <property type="entry name" value="ATPase domain of HSP90 chaperone/DNA topoisomerase II/histidine kinase"/>
    <property type="match status" value="1"/>
</dbReference>
<keyword evidence="9" id="KW-0805">Transcription regulation</keyword>
<dbReference type="Gene3D" id="3.30.565.10">
    <property type="entry name" value="Histidine kinase-like ATPase, C-terminal domain"/>
    <property type="match status" value="1"/>
</dbReference>
<dbReference type="CDD" id="cd00082">
    <property type="entry name" value="HisKA"/>
    <property type="match status" value="1"/>
</dbReference>
<dbReference type="InterPro" id="IPR001789">
    <property type="entry name" value="Sig_transdc_resp-reg_receiver"/>
</dbReference>
<dbReference type="InterPro" id="IPR011110">
    <property type="entry name" value="Reg_prop"/>
</dbReference>
<dbReference type="EC" id="2.7.13.3" evidence="2"/>
<feature type="domain" description="Response regulatory" evidence="16">
    <location>
        <begin position="1105"/>
        <end position="1220"/>
    </location>
</feature>
<evidence type="ECO:0000256" key="9">
    <source>
        <dbReference type="ARBA" id="ARBA00023015"/>
    </source>
</evidence>
<dbReference type="CDD" id="cd00146">
    <property type="entry name" value="PKD"/>
    <property type="match status" value="1"/>
</dbReference>
<dbReference type="InterPro" id="IPR009057">
    <property type="entry name" value="Homeodomain-like_sf"/>
</dbReference>
<evidence type="ECO:0000256" key="4">
    <source>
        <dbReference type="ARBA" id="ARBA00022679"/>
    </source>
</evidence>
<keyword evidence="11" id="KW-0804">Transcription</keyword>
<evidence type="ECO:0000256" key="13">
    <source>
        <dbReference type="SAM" id="SignalP"/>
    </source>
</evidence>
<dbReference type="PROSITE" id="PS50110">
    <property type="entry name" value="RESPONSE_REGULATORY"/>
    <property type="match status" value="1"/>
</dbReference>
<evidence type="ECO:0000256" key="8">
    <source>
        <dbReference type="ARBA" id="ARBA00023012"/>
    </source>
</evidence>
<dbReference type="InterPro" id="IPR005467">
    <property type="entry name" value="His_kinase_dom"/>
</dbReference>
<dbReference type="Pfam" id="PF02518">
    <property type="entry name" value="HATPase_c"/>
    <property type="match status" value="1"/>
</dbReference>
<evidence type="ECO:0000259" key="14">
    <source>
        <dbReference type="PROSITE" id="PS01124"/>
    </source>
</evidence>
<dbReference type="InterPro" id="IPR015943">
    <property type="entry name" value="WD40/YVTN_repeat-like_dom_sf"/>
</dbReference>
<dbReference type="GO" id="GO:0043565">
    <property type="term" value="F:sequence-specific DNA binding"/>
    <property type="evidence" value="ECO:0007669"/>
    <property type="project" value="InterPro"/>
</dbReference>
<dbReference type="Gene3D" id="2.130.10.10">
    <property type="entry name" value="YVTN repeat-like/Quinoprotein amine dehydrogenase"/>
    <property type="match status" value="2"/>
</dbReference>
<dbReference type="SMART" id="SM00387">
    <property type="entry name" value="HATPase_c"/>
    <property type="match status" value="1"/>
</dbReference>
<sequence>MILRALKILVVLKLFLFAGSAYADNGNINFMNIGTKEGLSSNTINAMLKDRLGYMWFATSDGLNRYDGEHFNIYRQNDAKPKGLPANLINAIYEDKNSNLWLGTENGLAMYDRRSNSFRDYSGVIKQSISSLAFDSKGRIWTASYFGLSIFNPNTTKLEELKLPNKEDAIANGPVTRVLADSQDRMWIGTQNGLYCYNPKSKRISYYVQDKSGIADNYILAISEDHKGNIWVGTNNGLSLLRAGSQKIINFRNQPGNPNSLSNNIVYTIANEPNGKIWIGTEDGLNIFDPASGQFQRLGFEGRNNNSLRGKAVKSLLIDEQGIFWAATFRGGVNKFDKNLAFFNYVKSNKFDPYGLNAPVVTSFVQTDANTLFIGTDGGGLSAFHIKKGMFNHIPLAGADDERLAILAMEKVGDEVWIGTYLKGLFILNTKTGAKTQIRKGAKGEHLNGNDVFCIKKDSRGNVWVGTNGEGVDCYDAESKRFIHFSRTQKGAQFLDINGYIRAVEEDIDGNIWIATSGSGIAIYNPLTGKSKMLSKANKTLANDNITSLHRAQDGSMYIGSIGGGLTIYNPKTAKFTSLSEARGLANGVIYKILEDNAGKIWLSTNRGISSYDPDSRKFKNYFSHNGVQQSPFVTGSGIKLADGRLFFGGTDGINYFHPSQLYTNKNVPSVILTDLKIANQSVVPGPDSQIDEDISVAKEMHLDYGQNFSLSFAALNFTSPQENRYFYKLEGFDKEWNSVGNASTAMYTNLDPGTYTFLVRATSDAGEWDSPLKSIRVTVKPPFWRTYYAYTLYFLLFAGILWTIRYLGIQKLKAKFAVEQERNRAELLLAEERREAERKHQFDQLKIKFLTNISHEFRTPISLIMGPLEQLMQQETSPERANQLDMLRRNARRLLNLVNQLLDFRNIKLKEQKLQASEGDFVAFAREVADSFKDLAERKQINFQFQSALRFYFTLFDQDKMERILFNLLSNAFKFTLKDGEVFLKIDALPNDRGLRISLSDTGIGMKQDTTEKIFERFFQNETGEEILNQGSGIGLSITKEFVRLHGGTIEVESIAGKGSVFSVNLPLRKIEDALILEEDAVFMYDEASEDIQEPDGHHQTLPVVLLVEDNEDFRFYLKDNLKKYYRVVEAGNGKDGWQKVLSAHPDLVVSDISMPYVSGTQLCQKIKTDKRTCHIPVILLTALSAESDQLQGLEKGANDYMAKPFNFEILHAKITNLLALNESLKSTYSKRIKVDAPIVDIESDNEKLLNKAVLYIDENLTNSQLSVEDLSRHLGMSRGSLYTKILELTGESPVEYIRSIKLDRAAVLLEKSELNVSQISYSVGFATPNYFARAFRTRYGMLPSEYISAKRAEKTVERSK</sequence>
<evidence type="ECO:0000259" key="16">
    <source>
        <dbReference type="PROSITE" id="PS50110"/>
    </source>
</evidence>
<protein>
    <recommendedName>
        <fullName evidence="2">histidine kinase</fullName>
        <ecNumber evidence="2">2.7.13.3</ecNumber>
    </recommendedName>
</protein>
<feature type="modified residue" description="4-aspartylphosphate" evidence="12">
    <location>
        <position position="1153"/>
    </location>
</feature>
<gene>
    <name evidence="17" type="ORF">BCY91_16235</name>
</gene>
<name>A0A419S8G7_9SPHI</name>
<comment type="caution">
    <text evidence="17">The sequence shown here is derived from an EMBL/GenBank/DDBJ whole genome shotgun (WGS) entry which is preliminary data.</text>
</comment>
<dbReference type="PROSITE" id="PS50109">
    <property type="entry name" value="HIS_KIN"/>
    <property type="match status" value="1"/>
</dbReference>
<evidence type="ECO:0000256" key="11">
    <source>
        <dbReference type="ARBA" id="ARBA00023163"/>
    </source>
</evidence>
<dbReference type="PANTHER" id="PTHR43547:SF2">
    <property type="entry name" value="HYBRID SIGNAL TRANSDUCTION HISTIDINE KINASE C"/>
    <property type="match status" value="1"/>
</dbReference>
<dbReference type="InterPro" id="IPR003661">
    <property type="entry name" value="HisK_dim/P_dom"/>
</dbReference>
<evidence type="ECO:0000256" key="1">
    <source>
        <dbReference type="ARBA" id="ARBA00000085"/>
    </source>
</evidence>
<dbReference type="SMART" id="SM00448">
    <property type="entry name" value="REC"/>
    <property type="match status" value="1"/>
</dbReference>
<dbReference type="RefSeq" id="WP_120181062.1">
    <property type="nucleotide sequence ID" value="NZ_MBTA01000006.1"/>
</dbReference>
<dbReference type="Gene3D" id="2.60.40.10">
    <property type="entry name" value="Immunoglobulins"/>
    <property type="match status" value="1"/>
</dbReference>
<keyword evidence="8" id="KW-0902">Two-component regulatory system</keyword>
<keyword evidence="7" id="KW-0067">ATP-binding</keyword>
<evidence type="ECO:0000256" key="6">
    <source>
        <dbReference type="ARBA" id="ARBA00022777"/>
    </source>
</evidence>
<feature type="domain" description="Histidine kinase" evidence="15">
    <location>
        <begin position="853"/>
        <end position="1071"/>
    </location>
</feature>
<evidence type="ECO:0000256" key="7">
    <source>
        <dbReference type="ARBA" id="ARBA00022840"/>
    </source>
</evidence>
<dbReference type="Proteomes" id="UP000283433">
    <property type="component" value="Unassembled WGS sequence"/>
</dbReference>
<dbReference type="Pfam" id="PF07495">
    <property type="entry name" value="Y_Y_Y"/>
    <property type="match status" value="1"/>
</dbReference>
<evidence type="ECO:0000256" key="3">
    <source>
        <dbReference type="ARBA" id="ARBA00022553"/>
    </source>
</evidence>
<keyword evidence="5" id="KW-0547">Nucleotide-binding</keyword>
<dbReference type="InterPro" id="IPR003594">
    <property type="entry name" value="HATPase_dom"/>
</dbReference>
<dbReference type="PROSITE" id="PS00041">
    <property type="entry name" value="HTH_ARAC_FAMILY_1"/>
    <property type="match status" value="1"/>
</dbReference>
<dbReference type="SUPFAM" id="SSF47384">
    <property type="entry name" value="Homodimeric domain of signal transducing histidine kinase"/>
    <property type="match status" value="1"/>
</dbReference>
<dbReference type="FunFam" id="2.60.40.10:FF:000791">
    <property type="entry name" value="Two-component system sensor histidine kinase/response regulator"/>
    <property type="match status" value="1"/>
</dbReference>
<feature type="chain" id="PRO_5019234719" description="histidine kinase" evidence="13">
    <location>
        <begin position="24"/>
        <end position="1362"/>
    </location>
</feature>
<dbReference type="Pfam" id="PF07494">
    <property type="entry name" value="Reg_prop"/>
    <property type="match status" value="7"/>
</dbReference>
<dbReference type="InterPro" id="IPR036097">
    <property type="entry name" value="HisK_dim/P_sf"/>
</dbReference>
<proteinExistence type="predicted"/>
<keyword evidence="3 12" id="KW-0597">Phosphoprotein</keyword>
<keyword evidence="13" id="KW-0732">Signal</keyword>
<dbReference type="SMART" id="SM00388">
    <property type="entry name" value="HisKA"/>
    <property type="match status" value="1"/>
</dbReference>
<dbReference type="FunFam" id="3.30.565.10:FF:000037">
    <property type="entry name" value="Hybrid sensor histidine kinase/response regulator"/>
    <property type="match status" value="1"/>
</dbReference>
<evidence type="ECO:0000259" key="15">
    <source>
        <dbReference type="PROSITE" id="PS50109"/>
    </source>
</evidence>
<dbReference type="GO" id="GO:0000155">
    <property type="term" value="F:phosphorelay sensor kinase activity"/>
    <property type="evidence" value="ECO:0007669"/>
    <property type="project" value="InterPro"/>
</dbReference>
<keyword evidence="10" id="KW-0238">DNA-binding</keyword>
<dbReference type="Pfam" id="PF12833">
    <property type="entry name" value="HTH_18"/>
    <property type="match status" value="1"/>
</dbReference>
<dbReference type="SUPFAM" id="SSF46689">
    <property type="entry name" value="Homeodomain-like"/>
    <property type="match status" value="1"/>
</dbReference>
<dbReference type="FunFam" id="1.10.287.130:FF:000045">
    <property type="entry name" value="Two-component system sensor histidine kinase/response regulator"/>
    <property type="match status" value="1"/>
</dbReference>
<dbReference type="GO" id="GO:0003700">
    <property type="term" value="F:DNA-binding transcription factor activity"/>
    <property type="evidence" value="ECO:0007669"/>
    <property type="project" value="InterPro"/>
</dbReference>
<evidence type="ECO:0000256" key="12">
    <source>
        <dbReference type="PROSITE-ProRule" id="PRU00169"/>
    </source>
</evidence>
<dbReference type="EMBL" id="MBTA01000006">
    <property type="protein sequence ID" value="RKD17992.1"/>
    <property type="molecule type" value="Genomic_DNA"/>
</dbReference>
<dbReference type="InterPro" id="IPR011123">
    <property type="entry name" value="Y_Y_Y"/>
</dbReference>
<dbReference type="InterPro" id="IPR013783">
    <property type="entry name" value="Ig-like_fold"/>
</dbReference>
<dbReference type="GO" id="GO:0005524">
    <property type="term" value="F:ATP binding"/>
    <property type="evidence" value="ECO:0007669"/>
    <property type="project" value="UniProtKB-KW"/>
</dbReference>
<organism evidence="17 18">
    <name type="scientific">Pelobium manganitolerans</name>
    <dbReference type="NCBI Taxonomy" id="1842495"/>
    <lineage>
        <taxon>Bacteria</taxon>
        <taxon>Pseudomonadati</taxon>
        <taxon>Bacteroidota</taxon>
        <taxon>Sphingobacteriia</taxon>
        <taxon>Sphingobacteriales</taxon>
        <taxon>Sphingobacteriaceae</taxon>
        <taxon>Pelobium</taxon>
    </lineage>
</organism>
<dbReference type="SUPFAM" id="SSF63829">
    <property type="entry name" value="Calcium-dependent phosphotriesterase"/>
    <property type="match status" value="3"/>
</dbReference>
<evidence type="ECO:0000256" key="2">
    <source>
        <dbReference type="ARBA" id="ARBA00012438"/>
    </source>
</evidence>
<evidence type="ECO:0000256" key="10">
    <source>
        <dbReference type="ARBA" id="ARBA00023125"/>
    </source>
</evidence>
<dbReference type="SUPFAM" id="SSF52172">
    <property type="entry name" value="CheY-like"/>
    <property type="match status" value="1"/>
</dbReference>
<feature type="domain" description="HTH araC/xylS-type" evidence="14">
    <location>
        <begin position="1252"/>
        <end position="1351"/>
    </location>
</feature>
<dbReference type="SMART" id="SM00342">
    <property type="entry name" value="HTH_ARAC"/>
    <property type="match status" value="1"/>
</dbReference>
<dbReference type="PRINTS" id="PR00344">
    <property type="entry name" value="BCTRLSENSOR"/>
</dbReference>
<keyword evidence="6" id="KW-0418">Kinase</keyword>
<dbReference type="Gene3D" id="3.40.50.2300">
    <property type="match status" value="1"/>
</dbReference>
<feature type="signal peptide" evidence="13">
    <location>
        <begin position="1"/>
        <end position="23"/>
    </location>
</feature>
<dbReference type="Gene3D" id="1.10.10.60">
    <property type="entry name" value="Homeodomain-like"/>
    <property type="match status" value="2"/>
</dbReference>
<dbReference type="InterPro" id="IPR018062">
    <property type="entry name" value="HTH_AraC-typ_CS"/>
</dbReference>
<dbReference type="InterPro" id="IPR004358">
    <property type="entry name" value="Sig_transdc_His_kin-like_C"/>
</dbReference>
<accession>A0A419S8G7</accession>
<dbReference type="InterPro" id="IPR011006">
    <property type="entry name" value="CheY-like_superfamily"/>
</dbReference>
<evidence type="ECO:0000256" key="5">
    <source>
        <dbReference type="ARBA" id="ARBA00022741"/>
    </source>
</evidence>
<comment type="catalytic activity">
    <reaction evidence="1">
        <text>ATP + protein L-histidine = ADP + protein N-phospho-L-histidine.</text>
        <dbReference type="EC" id="2.7.13.3"/>
    </reaction>
</comment>
<keyword evidence="4" id="KW-0808">Transferase</keyword>
<dbReference type="Pfam" id="PF00512">
    <property type="entry name" value="HisKA"/>
    <property type="match status" value="1"/>
</dbReference>
<evidence type="ECO:0000313" key="18">
    <source>
        <dbReference type="Proteomes" id="UP000283433"/>
    </source>
</evidence>
<dbReference type="OrthoDB" id="9809670at2"/>
<dbReference type="PROSITE" id="PS01124">
    <property type="entry name" value="HTH_ARAC_FAMILY_2"/>
    <property type="match status" value="1"/>
</dbReference>
<dbReference type="Gene3D" id="1.10.287.130">
    <property type="match status" value="1"/>
</dbReference>
<dbReference type="Pfam" id="PF00072">
    <property type="entry name" value="Response_reg"/>
    <property type="match status" value="1"/>
</dbReference>
<reference evidence="17 18" key="1">
    <citation type="submission" date="2016-07" db="EMBL/GenBank/DDBJ databases">
        <title>Genome of Pelobium manganitolerans.</title>
        <authorList>
            <person name="Wu S."/>
            <person name="Wang G."/>
        </authorList>
    </citation>
    <scope>NUCLEOTIDE SEQUENCE [LARGE SCALE GENOMIC DNA]</scope>
    <source>
        <strain evidence="17 18">YS-25</strain>
    </source>
</reference>
<evidence type="ECO:0000313" key="17">
    <source>
        <dbReference type="EMBL" id="RKD17992.1"/>
    </source>
</evidence>